<dbReference type="SUPFAM" id="SSF81296">
    <property type="entry name" value="E set domains"/>
    <property type="match status" value="1"/>
</dbReference>
<keyword evidence="5" id="KW-1185">Reference proteome</keyword>
<accession>A0A7J7JBF6</accession>
<evidence type="ECO:0000259" key="2">
    <source>
        <dbReference type="Pfam" id="PF00339"/>
    </source>
</evidence>
<dbReference type="Pfam" id="PF02752">
    <property type="entry name" value="Arrestin_C"/>
    <property type="match status" value="1"/>
</dbReference>
<comment type="caution">
    <text evidence="4">The sequence shown here is derived from an EMBL/GenBank/DDBJ whole genome shotgun (WGS) entry which is preliminary data.</text>
</comment>
<organism evidence="4 5">
    <name type="scientific">Bugula neritina</name>
    <name type="common">Brown bryozoan</name>
    <name type="synonym">Sertularia neritina</name>
    <dbReference type="NCBI Taxonomy" id="10212"/>
    <lineage>
        <taxon>Eukaryota</taxon>
        <taxon>Metazoa</taxon>
        <taxon>Spiralia</taxon>
        <taxon>Lophotrochozoa</taxon>
        <taxon>Bryozoa</taxon>
        <taxon>Gymnolaemata</taxon>
        <taxon>Cheilostomatida</taxon>
        <taxon>Flustrina</taxon>
        <taxon>Buguloidea</taxon>
        <taxon>Bugulidae</taxon>
        <taxon>Bugula</taxon>
    </lineage>
</organism>
<reference evidence="4" key="1">
    <citation type="submission" date="2020-06" db="EMBL/GenBank/DDBJ databases">
        <title>Draft genome of Bugula neritina, a colonial animal packing powerful symbionts and potential medicines.</title>
        <authorList>
            <person name="Rayko M."/>
        </authorList>
    </citation>
    <scope>NUCLEOTIDE SEQUENCE [LARGE SCALE GENOMIC DNA]</scope>
    <source>
        <strain evidence="4">Kwan_BN1</strain>
    </source>
</reference>
<proteinExistence type="inferred from homology"/>
<dbReference type="Gene3D" id="2.60.40.640">
    <property type="match status" value="2"/>
</dbReference>
<evidence type="ECO:0000256" key="1">
    <source>
        <dbReference type="ARBA" id="ARBA00005298"/>
    </source>
</evidence>
<evidence type="ECO:0000259" key="3">
    <source>
        <dbReference type="Pfam" id="PF02752"/>
    </source>
</evidence>
<dbReference type="Proteomes" id="UP000593567">
    <property type="component" value="Unassembled WGS sequence"/>
</dbReference>
<dbReference type="PANTHER" id="PTHR11188:SF17">
    <property type="entry name" value="FI21816P1"/>
    <property type="match status" value="1"/>
</dbReference>
<name>A0A7J7JBF6_BUGNE</name>
<dbReference type="InterPro" id="IPR050357">
    <property type="entry name" value="Arrestin_domain-protein"/>
</dbReference>
<dbReference type="InterPro" id="IPR014756">
    <property type="entry name" value="Ig_E-set"/>
</dbReference>
<dbReference type="InterPro" id="IPR014752">
    <property type="entry name" value="Arrestin-like_C"/>
</dbReference>
<evidence type="ECO:0000313" key="4">
    <source>
        <dbReference type="EMBL" id="KAF6023317.1"/>
    </source>
</evidence>
<dbReference type="OrthoDB" id="2333384at2759"/>
<dbReference type="GO" id="GO:0005737">
    <property type="term" value="C:cytoplasm"/>
    <property type="evidence" value="ECO:0007669"/>
    <property type="project" value="TreeGrafter"/>
</dbReference>
<comment type="similarity">
    <text evidence="1">Belongs to the arrestin family.</text>
</comment>
<evidence type="ECO:0000313" key="5">
    <source>
        <dbReference type="Proteomes" id="UP000593567"/>
    </source>
</evidence>
<dbReference type="InterPro" id="IPR011021">
    <property type="entry name" value="Arrestin-like_N"/>
</dbReference>
<dbReference type="EMBL" id="VXIV02002731">
    <property type="protein sequence ID" value="KAF6023317.1"/>
    <property type="molecule type" value="Genomic_DNA"/>
</dbReference>
<feature type="domain" description="Arrestin-like N-terminal" evidence="2">
    <location>
        <begin position="74"/>
        <end position="191"/>
    </location>
</feature>
<dbReference type="GO" id="GO:0015031">
    <property type="term" value="P:protein transport"/>
    <property type="evidence" value="ECO:0007669"/>
    <property type="project" value="TreeGrafter"/>
</dbReference>
<feature type="domain" description="Arrestin C-terminal-like" evidence="3">
    <location>
        <begin position="240"/>
        <end position="295"/>
    </location>
</feature>
<dbReference type="PANTHER" id="PTHR11188">
    <property type="entry name" value="ARRESTIN DOMAIN CONTAINING PROTEIN"/>
    <property type="match status" value="1"/>
</dbReference>
<dbReference type="AlphaFoldDB" id="A0A7J7JBF6"/>
<dbReference type="Pfam" id="PF00339">
    <property type="entry name" value="Arrestin_N"/>
    <property type="match status" value="1"/>
</dbReference>
<dbReference type="InterPro" id="IPR011022">
    <property type="entry name" value="Arrestin_C-like"/>
</dbReference>
<sequence>MLVLQPLRNIVARMIHQDHRIKAIKLRYACCGSSLWFGSFIRHYLIAHVVTRHQACRAMAPQIQIEFLDTLPGSESIYRVPNNIRGVAKLTVRDKPVDAQAVAVTFFGISKFKFHKRPSSNRTEIYRAEFVLTNQTIVIQTGSTANNPLRPGDYAFPFVFRTTDETGRFLHSSIADTHGEIRYQLEAKLYGAKSARAATDTKLVTLVNPPFISRLPLAERERQYGEDDMTMGCCCWRPYSVKLSAEIPKGAYRPGETIEVKLHVVSHSPKMMTPKVSLVKTRRIMINEAEHKDNMKIYSHKCMCLCCYGDE</sequence>
<protein>
    <submittedName>
        <fullName evidence="4">Uncharacterized protein</fullName>
    </submittedName>
</protein>
<gene>
    <name evidence="4" type="ORF">EB796_018364</name>
</gene>